<proteinExistence type="inferred from homology"/>
<comment type="caution">
    <text evidence="9">The sequence shown here is derived from an EMBL/GenBank/DDBJ whole genome shotgun (WGS) entry which is preliminary data.</text>
</comment>
<dbReference type="GO" id="GO:0005737">
    <property type="term" value="C:cytoplasm"/>
    <property type="evidence" value="ECO:0007669"/>
    <property type="project" value="UniProtKB-SubCell"/>
</dbReference>
<dbReference type="OrthoDB" id="73890at2759"/>
<comment type="similarity">
    <text evidence="2">Belongs to the methyltransferase superfamily. L-isoaspartyl/D-aspartyl protein methyltransferase family.</text>
</comment>
<feature type="region of interest" description="Disordered" evidence="8">
    <location>
        <begin position="176"/>
        <end position="196"/>
    </location>
</feature>
<dbReference type="Proteomes" id="UP000236333">
    <property type="component" value="Unassembled WGS sequence"/>
</dbReference>
<reference evidence="9 10" key="1">
    <citation type="journal article" date="2017" name="Mol. Biol. Evol.">
        <title>The 4-celled Tetrabaena socialis nuclear genome reveals the essential components for genetic control of cell number at the origin of multicellularity in the volvocine lineage.</title>
        <authorList>
            <person name="Featherston J."/>
            <person name="Arakaki Y."/>
            <person name="Hanschen E.R."/>
            <person name="Ferris P.J."/>
            <person name="Michod R.E."/>
            <person name="Olson B.J.S.C."/>
            <person name="Nozaki H."/>
            <person name="Durand P.M."/>
        </authorList>
    </citation>
    <scope>NUCLEOTIDE SEQUENCE [LARGE SCALE GENOMIC DNA]</scope>
    <source>
        <strain evidence="9 10">NIES-571</strain>
    </source>
</reference>
<dbReference type="PANTHER" id="PTHR11579">
    <property type="entry name" value="PROTEIN-L-ISOASPARTATE O-METHYLTRANSFERASE"/>
    <property type="match status" value="1"/>
</dbReference>
<keyword evidence="7" id="KW-0949">S-adenosyl-L-methionine</keyword>
<evidence type="ECO:0000256" key="3">
    <source>
        <dbReference type="ARBA" id="ARBA00011890"/>
    </source>
</evidence>
<dbReference type="AlphaFoldDB" id="A0A2J8AIY5"/>
<feature type="non-terminal residue" evidence="9">
    <location>
        <position position="281"/>
    </location>
</feature>
<evidence type="ECO:0000256" key="7">
    <source>
        <dbReference type="ARBA" id="ARBA00022691"/>
    </source>
</evidence>
<evidence type="ECO:0000256" key="6">
    <source>
        <dbReference type="ARBA" id="ARBA00022679"/>
    </source>
</evidence>
<dbReference type="GO" id="GO:0004719">
    <property type="term" value="F:protein-L-isoaspartate (D-aspartate) O-methyltransferase activity"/>
    <property type="evidence" value="ECO:0007669"/>
    <property type="project" value="UniProtKB-EC"/>
</dbReference>
<organism evidence="9 10">
    <name type="scientific">Tetrabaena socialis</name>
    <dbReference type="NCBI Taxonomy" id="47790"/>
    <lineage>
        <taxon>Eukaryota</taxon>
        <taxon>Viridiplantae</taxon>
        <taxon>Chlorophyta</taxon>
        <taxon>core chlorophytes</taxon>
        <taxon>Chlorophyceae</taxon>
        <taxon>CS clade</taxon>
        <taxon>Chlamydomonadales</taxon>
        <taxon>Tetrabaenaceae</taxon>
        <taxon>Tetrabaena</taxon>
    </lineage>
</organism>
<evidence type="ECO:0000256" key="2">
    <source>
        <dbReference type="ARBA" id="ARBA00005369"/>
    </source>
</evidence>
<dbReference type="PANTHER" id="PTHR11579:SF0">
    <property type="entry name" value="PROTEIN-L-ISOASPARTATE(D-ASPARTATE) O-METHYLTRANSFERASE"/>
    <property type="match status" value="1"/>
</dbReference>
<protein>
    <recommendedName>
        <fullName evidence="3">protein-L-isoaspartate(D-aspartate) O-methyltransferase</fullName>
        <ecNumber evidence="3">2.1.1.77</ecNumber>
    </recommendedName>
</protein>
<keyword evidence="4" id="KW-0963">Cytoplasm</keyword>
<dbReference type="CDD" id="cd02440">
    <property type="entry name" value="AdoMet_MTases"/>
    <property type="match status" value="1"/>
</dbReference>
<dbReference type="EMBL" id="PGGS01000008">
    <property type="protein sequence ID" value="PNH12486.1"/>
    <property type="molecule type" value="Genomic_DNA"/>
</dbReference>
<evidence type="ECO:0000256" key="5">
    <source>
        <dbReference type="ARBA" id="ARBA00022603"/>
    </source>
</evidence>
<dbReference type="InterPro" id="IPR029063">
    <property type="entry name" value="SAM-dependent_MTases_sf"/>
</dbReference>
<keyword evidence="6 9" id="KW-0808">Transferase</keyword>
<keyword evidence="10" id="KW-1185">Reference proteome</keyword>
<sequence>WPHALPRYKPATSARDFRTSTAAPTAAAAAATAANYSNDSQDALVRSLVAQALVRSPRVEAAMRAMDRRDFTSTHMGIPLHVSYSDAQVAIGQGATISAPSLHAVCLELLEAHAAPGAAVLDVGAGSGYLSGCLSLLVGDKGHVVALERQERLLDQAGWSLARALAIHFTSYASHRARPNPAAGPPGQPPASGASGPRCVQLHNIELLHGNCLDDAVLAAAGGPFDAIHVGAAAREVPAQLLALLRPGGRMVLPLGPPAGMQSLTVVDKAADGAVTVLAVR</sequence>
<comment type="subcellular location">
    <subcellularLocation>
        <location evidence="1">Cytoplasm</location>
    </subcellularLocation>
</comment>
<evidence type="ECO:0000256" key="4">
    <source>
        <dbReference type="ARBA" id="ARBA00022490"/>
    </source>
</evidence>
<dbReference type="SUPFAM" id="SSF53335">
    <property type="entry name" value="S-adenosyl-L-methionine-dependent methyltransferases"/>
    <property type="match status" value="1"/>
</dbReference>
<name>A0A2J8AIY5_9CHLO</name>
<dbReference type="GO" id="GO:0032259">
    <property type="term" value="P:methylation"/>
    <property type="evidence" value="ECO:0007669"/>
    <property type="project" value="UniProtKB-KW"/>
</dbReference>
<gene>
    <name evidence="9" type="ORF">TSOC_000613</name>
</gene>
<evidence type="ECO:0000313" key="9">
    <source>
        <dbReference type="EMBL" id="PNH12486.1"/>
    </source>
</evidence>
<dbReference type="EC" id="2.1.1.77" evidence="3"/>
<dbReference type="InterPro" id="IPR000682">
    <property type="entry name" value="PCMT"/>
</dbReference>
<dbReference type="Gene3D" id="3.40.50.150">
    <property type="entry name" value="Vaccinia Virus protein VP39"/>
    <property type="match status" value="1"/>
</dbReference>
<feature type="non-terminal residue" evidence="9">
    <location>
        <position position="1"/>
    </location>
</feature>
<evidence type="ECO:0000256" key="1">
    <source>
        <dbReference type="ARBA" id="ARBA00004496"/>
    </source>
</evidence>
<accession>A0A2J8AIY5</accession>
<evidence type="ECO:0000256" key="8">
    <source>
        <dbReference type="SAM" id="MobiDB-lite"/>
    </source>
</evidence>
<evidence type="ECO:0000313" key="10">
    <source>
        <dbReference type="Proteomes" id="UP000236333"/>
    </source>
</evidence>
<keyword evidence="5 9" id="KW-0489">Methyltransferase</keyword>
<dbReference type="Pfam" id="PF01135">
    <property type="entry name" value="PCMT"/>
    <property type="match status" value="2"/>
</dbReference>